<dbReference type="AlphaFoldDB" id="A0A1M5WCC4"/>
<feature type="region of interest" description="Disordered" evidence="1">
    <location>
        <begin position="132"/>
        <end position="184"/>
    </location>
</feature>
<organism evidence="2 3">
    <name type="scientific">Clostridium grantii DSM 8605</name>
    <dbReference type="NCBI Taxonomy" id="1121316"/>
    <lineage>
        <taxon>Bacteria</taxon>
        <taxon>Bacillati</taxon>
        <taxon>Bacillota</taxon>
        <taxon>Clostridia</taxon>
        <taxon>Eubacteriales</taxon>
        <taxon>Clostridiaceae</taxon>
        <taxon>Clostridium</taxon>
    </lineage>
</organism>
<reference evidence="2 3" key="1">
    <citation type="submission" date="2016-11" db="EMBL/GenBank/DDBJ databases">
        <authorList>
            <person name="Jaros S."/>
            <person name="Januszkiewicz K."/>
            <person name="Wedrychowicz H."/>
        </authorList>
    </citation>
    <scope>NUCLEOTIDE SEQUENCE [LARGE SCALE GENOMIC DNA]</scope>
    <source>
        <strain evidence="2 3">DSM 8605</strain>
    </source>
</reference>
<feature type="compositionally biased region" description="Polar residues" evidence="1">
    <location>
        <begin position="137"/>
        <end position="148"/>
    </location>
</feature>
<keyword evidence="3" id="KW-1185">Reference proteome</keyword>
<dbReference type="RefSeq" id="WP_073339062.1">
    <property type="nucleotide sequence ID" value="NZ_FQXM01000016.1"/>
</dbReference>
<feature type="compositionally biased region" description="Polar residues" evidence="1">
    <location>
        <begin position="171"/>
        <end position="181"/>
    </location>
</feature>
<dbReference type="EMBL" id="FQXM01000016">
    <property type="protein sequence ID" value="SHH85165.1"/>
    <property type="molecule type" value="Genomic_DNA"/>
</dbReference>
<evidence type="ECO:0000313" key="2">
    <source>
        <dbReference type="EMBL" id="SHH85165.1"/>
    </source>
</evidence>
<protein>
    <submittedName>
        <fullName evidence="2">Uncharacterized protein</fullName>
    </submittedName>
</protein>
<dbReference type="Proteomes" id="UP000184447">
    <property type="component" value="Unassembled WGS sequence"/>
</dbReference>
<dbReference type="STRING" id="1121316.SAMN02745207_02820"/>
<name>A0A1M5WCC4_9CLOT</name>
<evidence type="ECO:0000313" key="3">
    <source>
        <dbReference type="Proteomes" id="UP000184447"/>
    </source>
</evidence>
<gene>
    <name evidence="2" type="ORF">SAMN02745207_02820</name>
</gene>
<feature type="compositionally biased region" description="Basic and acidic residues" evidence="1">
    <location>
        <begin position="149"/>
        <end position="169"/>
    </location>
</feature>
<sequence length="224" mass="25184">MLLTSLLLIFSLTSCSGNNENNQDVVTNNASEKTDKAITNNQENKKDFQSEEIEADPFLNQIAEKILANEELFEEVDEETKLSMIMPMNNRIIQMVNENFGYSLVNGIIISNEEIGMSITIYESTNAQNDVELLKNPPNNEEMFSNKQKTSDDGEKSDIDKENKPEGQGERPQNAQGNIGRNMNIFPDMESSEVLIVGNYIIISKTDDNSKVFEICEAELNNAQ</sequence>
<accession>A0A1M5WCC4</accession>
<proteinExistence type="predicted"/>
<evidence type="ECO:0000256" key="1">
    <source>
        <dbReference type="SAM" id="MobiDB-lite"/>
    </source>
</evidence>